<keyword evidence="2" id="KW-1185">Reference proteome</keyword>
<dbReference type="EMBL" id="LVVM01001692">
    <property type="protein sequence ID" value="OJA18005.1"/>
    <property type="molecule type" value="Genomic_DNA"/>
</dbReference>
<comment type="caution">
    <text evidence="1">The sequence shown here is derived from an EMBL/GenBank/DDBJ whole genome shotgun (WGS) entry which is preliminary data.</text>
</comment>
<evidence type="ECO:0000313" key="2">
    <source>
        <dbReference type="Proteomes" id="UP000183567"/>
    </source>
</evidence>
<organism evidence="1 2">
    <name type="scientific">Rhizopogon vesiculosus</name>
    <dbReference type="NCBI Taxonomy" id="180088"/>
    <lineage>
        <taxon>Eukaryota</taxon>
        <taxon>Fungi</taxon>
        <taxon>Dikarya</taxon>
        <taxon>Basidiomycota</taxon>
        <taxon>Agaricomycotina</taxon>
        <taxon>Agaricomycetes</taxon>
        <taxon>Agaricomycetidae</taxon>
        <taxon>Boletales</taxon>
        <taxon>Suillineae</taxon>
        <taxon>Rhizopogonaceae</taxon>
        <taxon>Rhizopogon</taxon>
    </lineage>
</organism>
<dbReference type="AlphaFoldDB" id="A0A1J8QAJ0"/>
<proteinExistence type="predicted"/>
<protein>
    <submittedName>
        <fullName evidence="1">Uncharacterized protein</fullName>
    </submittedName>
</protein>
<reference evidence="1 2" key="1">
    <citation type="submission" date="2016-03" db="EMBL/GenBank/DDBJ databases">
        <title>Comparative genomics of the ectomycorrhizal sister species Rhizopogon vinicolor and Rhizopogon vesiculosus (Basidiomycota: Boletales) reveals a divergence of the mating type B locus.</title>
        <authorList>
            <person name="Mujic A.B."/>
            <person name="Kuo A."/>
            <person name="Tritt A."/>
            <person name="Lipzen A."/>
            <person name="Chen C."/>
            <person name="Johnson J."/>
            <person name="Sharma A."/>
            <person name="Barry K."/>
            <person name="Grigoriev I.V."/>
            <person name="Spatafora J.W."/>
        </authorList>
    </citation>
    <scope>NUCLEOTIDE SEQUENCE [LARGE SCALE GENOMIC DNA]</scope>
    <source>
        <strain evidence="1 2">AM-OR11-056</strain>
    </source>
</reference>
<evidence type="ECO:0000313" key="1">
    <source>
        <dbReference type="EMBL" id="OJA18005.1"/>
    </source>
</evidence>
<sequence>MEPIIGLSFVKRSPAHELIDMETGFRYENVERETSGRGMTKDVDHRATGKWAWMTIFESKMISVRGNNFI</sequence>
<gene>
    <name evidence="1" type="ORF">AZE42_05754</name>
</gene>
<name>A0A1J8QAJ0_9AGAM</name>
<accession>A0A1J8QAJ0</accession>
<dbReference type="OrthoDB" id="10437170at2759"/>
<dbReference type="Proteomes" id="UP000183567">
    <property type="component" value="Unassembled WGS sequence"/>
</dbReference>